<dbReference type="Proteomes" id="UP000247781">
    <property type="component" value="Unassembled WGS sequence"/>
</dbReference>
<dbReference type="AlphaFoldDB" id="A0A318HGC3"/>
<dbReference type="Gene3D" id="3.40.50.1390">
    <property type="entry name" value="Resolvase, N-terminal catalytic domain"/>
    <property type="match status" value="1"/>
</dbReference>
<reference evidence="3 4" key="2">
    <citation type="submission" date="2018-06" db="EMBL/GenBank/DDBJ databases">
        <title>Sequencing of bacterial isolates from soil warming experiment in Harvard Forest, Massachusetts, USA.</title>
        <authorList>
            <person name="Deangelis K.PhD."/>
        </authorList>
    </citation>
    <scope>NUCLEOTIDE SEQUENCE [LARGE SCALE GENOMIC DNA]</scope>
    <source>
        <strain evidence="3 4">GAS496</strain>
    </source>
</reference>
<dbReference type="InterPro" id="IPR011109">
    <property type="entry name" value="DNA_bind_recombinase_dom"/>
</dbReference>
<dbReference type="PROSITE" id="PS51736">
    <property type="entry name" value="RECOMBINASES_3"/>
    <property type="match status" value="1"/>
</dbReference>
<dbReference type="InterPro" id="IPR006119">
    <property type="entry name" value="Resolv_N"/>
</dbReference>
<dbReference type="EMBL" id="QJJU01000014">
    <property type="protein sequence ID" value="PXX06307.1"/>
    <property type="molecule type" value="Genomic_DNA"/>
</dbReference>
<dbReference type="GO" id="GO:0003677">
    <property type="term" value="F:DNA binding"/>
    <property type="evidence" value="ECO:0007669"/>
    <property type="project" value="InterPro"/>
</dbReference>
<dbReference type="SMART" id="SM00857">
    <property type="entry name" value="Resolvase"/>
    <property type="match status" value="1"/>
</dbReference>
<dbReference type="OrthoDB" id="4500247at2"/>
<feature type="domain" description="Resolvase/invertase-type recombinase catalytic" evidence="1">
    <location>
        <begin position="2"/>
        <end position="147"/>
    </location>
</feature>
<evidence type="ECO:0000313" key="4">
    <source>
        <dbReference type="Proteomes" id="UP000247781"/>
    </source>
</evidence>
<dbReference type="SUPFAM" id="SSF53041">
    <property type="entry name" value="Resolvase-like"/>
    <property type="match status" value="1"/>
</dbReference>
<feature type="domain" description="Recombinase" evidence="2">
    <location>
        <begin position="156"/>
        <end position="259"/>
    </location>
</feature>
<evidence type="ECO:0000259" key="1">
    <source>
        <dbReference type="PROSITE" id="PS51736"/>
    </source>
</evidence>
<evidence type="ECO:0000313" key="3">
    <source>
        <dbReference type="EMBL" id="PXX06307.1"/>
    </source>
</evidence>
<reference evidence="4" key="1">
    <citation type="submission" date="2018-05" db="EMBL/GenBank/DDBJ databases">
        <authorList>
            <person name="Deangelis K."/>
            <person name="Huntemann M."/>
            <person name="Clum A."/>
            <person name="Pillay M."/>
            <person name="Palaniappan K."/>
            <person name="Varghese N."/>
            <person name="Mikhailova N."/>
            <person name="Stamatis D."/>
            <person name="Reddy T."/>
            <person name="Daum C."/>
            <person name="Shapiro N."/>
            <person name="Ivanova N."/>
            <person name="Kyrpides N."/>
            <person name="Woyke T."/>
        </authorList>
    </citation>
    <scope>NUCLEOTIDE SEQUENCE [LARGE SCALE GENOMIC DNA]</scope>
    <source>
        <strain evidence="4">GAS496</strain>
    </source>
</reference>
<evidence type="ECO:0000259" key="2">
    <source>
        <dbReference type="PROSITE" id="PS51737"/>
    </source>
</evidence>
<dbReference type="PROSITE" id="PS51737">
    <property type="entry name" value="RECOMBINASE_DNA_BIND"/>
    <property type="match status" value="1"/>
</dbReference>
<dbReference type="Pfam" id="PF07508">
    <property type="entry name" value="Recombinase"/>
    <property type="match status" value="1"/>
</dbReference>
<proteinExistence type="predicted"/>
<dbReference type="PANTHER" id="PTHR30461">
    <property type="entry name" value="DNA-INVERTASE FROM LAMBDOID PROPHAGE"/>
    <property type="match status" value="1"/>
</dbReference>
<dbReference type="Pfam" id="PF00239">
    <property type="entry name" value="Resolvase"/>
    <property type="match status" value="1"/>
</dbReference>
<organism evidence="3 4">
    <name type="scientific">Mycolicibacterium moriokaense</name>
    <dbReference type="NCBI Taxonomy" id="39691"/>
    <lineage>
        <taxon>Bacteria</taxon>
        <taxon>Bacillati</taxon>
        <taxon>Actinomycetota</taxon>
        <taxon>Actinomycetes</taxon>
        <taxon>Mycobacteriales</taxon>
        <taxon>Mycobacteriaceae</taxon>
        <taxon>Mycolicibacterium</taxon>
    </lineage>
</organism>
<keyword evidence="4" id="KW-1185">Reference proteome</keyword>
<dbReference type="PANTHER" id="PTHR30461:SF23">
    <property type="entry name" value="DNA RECOMBINASE-RELATED"/>
    <property type="match status" value="1"/>
</dbReference>
<dbReference type="InterPro" id="IPR050639">
    <property type="entry name" value="SSR_resolvase"/>
</dbReference>
<name>A0A318HGC3_9MYCO</name>
<gene>
    <name evidence="3" type="ORF">C8E89_11480</name>
</gene>
<sequence>MEAAVYLRQSVDRYGDELAITRQREDCLRLCQGRGWTPHEYVDNDTSATKGRRPAYERMLDDIRAGHIGAVVVWDLDRLHRRPMELEHFIDLADDRHVALASIGGDADLSTDNGRLFARIKGAVARAEIERKSARMKRAARQRAEAGILWRGGPRPFGYTETGDGLVENEAAALREAYAALLANKSLYSVAVQWNKAGIKTTKGNPWTGRSVKQTMTRPRYGGFRFLGDEILGKADWPAVVSEEMWRAVHDLLRDPSRRIRCADRKYLLSGVAHCGKCGEKVGIGAKARPDSVVYTCRHCHGVSRLQAEVDNWVVWRVANALTQPDAWQALMSSTREDAAELRQQHAEFRSRLDVLATDFADGVLTPSQLRTATTRIRRHLAEVESQLYGPHAHRYFGDVIDADDPRAAFHKLSLDQKRDLIEAMVTVTIMPVGRGNKKVFDPLMVEVLPRNGIICRP</sequence>
<comment type="caution">
    <text evidence="3">The sequence shown here is derived from an EMBL/GenBank/DDBJ whole genome shotgun (WGS) entry which is preliminary data.</text>
</comment>
<dbReference type="RefSeq" id="WP_110317920.1">
    <property type="nucleotide sequence ID" value="NZ_QJJU01000014.1"/>
</dbReference>
<dbReference type="InterPro" id="IPR036162">
    <property type="entry name" value="Resolvase-like_N_sf"/>
</dbReference>
<dbReference type="CDD" id="cd00338">
    <property type="entry name" value="Ser_Recombinase"/>
    <property type="match status" value="1"/>
</dbReference>
<dbReference type="GO" id="GO:0000150">
    <property type="term" value="F:DNA strand exchange activity"/>
    <property type="evidence" value="ECO:0007669"/>
    <property type="project" value="InterPro"/>
</dbReference>
<protein>
    <submittedName>
        <fullName evidence="3">DNA invertase Pin-like site-specific DNA recombinase</fullName>
    </submittedName>
</protein>
<accession>A0A318HGC3</accession>
<dbReference type="Gene3D" id="3.90.1750.20">
    <property type="entry name" value="Putative Large Serine Recombinase, Chain B, Domain 2"/>
    <property type="match status" value="1"/>
</dbReference>
<dbReference type="InterPro" id="IPR038109">
    <property type="entry name" value="DNA_bind_recomb_sf"/>
</dbReference>